<name>A0A9W7DCA4_9STRA</name>
<dbReference type="OrthoDB" id="103789at2759"/>
<organism evidence="1 2">
    <name type="scientific">Phytophthora fragariaefolia</name>
    <dbReference type="NCBI Taxonomy" id="1490495"/>
    <lineage>
        <taxon>Eukaryota</taxon>
        <taxon>Sar</taxon>
        <taxon>Stramenopiles</taxon>
        <taxon>Oomycota</taxon>
        <taxon>Peronosporomycetes</taxon>
        <taxon>Peronosporales</taxon>
        <taxon>Peronosporaceae</taxon>
        <taxon>Phytophthora</taxon>
    </lineage>
</organism>
<accession>A0A9W7DCA4</accession>
<dbReference type="AlphaFoldDB" id="A0A9W7DCA4"/>
<reference evidence="1" key="1">
    <citation type="submission" date="2023-04" db="EMBL/GenBank/DDBJ databases">
        <title>Phytophthora fragariaefolia NBRC 109709.</title>
        <authorList>
            <person name="Ichikawa N."/>
            <person name="Sato H."/>
            <person name="Tonouchi N."/>
        </authorList>
    </citation>
    <scope>NUCLEOTIDE SEQUENCE</scope>
    <source>
        <strain evidence="1">NBRC 109709</strain>
    </source>
</reference>
<comment type="caution">
    <text evidence="1">The sequence shown here is derived from an EMBL/GenBank/DDBJ whole genome shotgun (WGS) entry which is preliminary data.</text>
</comment>
<proteinExistence type="predicted"/>
<gene>
    <name evidence="1" type="ORF">Pfra01_002964700</name>
</gene>
<sequence length="106" mass="11436">MKSKSADGRCVRWGLAMSHWNLEVRKVQRDEDGLAAILGAGITPREHLDEVAETLIPAKGRVKAPPVISVEMLDDSYTGYVLSLDGAAKTSIRQGSCGCVVWELPG</sequence>
<protein>
    <submittedName>
        <fullName evidence="1">Unnamed protein product</fullName>
    </submittedName>
</protein>
<keyword evidence="2" id="KW-1185">Reference proteome</keyword>
<dbReference type="Proteomes" id="UP001165121">
    <property type="component" value="Unassembled WGS sequence"/>
</dbReference>
<evidence type="ECO:0000313" key="1">
    <source>
        <dbReference type="EMBL" id="GMG16105.1"/>
    </source>
</evidence>
<evidence type="ECO:0000313" key="2">
    <source>
        <dbReference type="Proteomes" id="UP001165121"/>
    </source>
</evidence>
<dbReference type="EMBL" id="BSXT01018919">
    <property type="protein sequence ID" value="GMG16105.1"/>
    <property type="molecule type" value="Genomic_DNA"/>
</dbReference>